<gene>
    <name evidence="2" type="ORF">GCM10010411_37690</name>
</gene>
<dbReference type="PANTHER" id="PTHR30383">
    <property type="entry name" value="THIOESTERASE 1/PROTEASE 1/LYSOPHOSPHOLIPASE L1"/>
    <property type="match status" value="1"/>
</dbReference>
<keyword evidence="2" id="KW-0378">Hydrolase</keyword>
<dbReference type="InterPro" id="IPR036514">
    <property type="entry name" value="SGNH_hydro_sf"/>
</dbReference>
<organism evidence="2 3">
    <name type="scientific">Actinomadura fulvescens</name>
    <dbReference type="NCBI Taxonomy" id="46160"/>
    <lineage>
        <taxon>Bacteria</taxon>
        <taxon>Bacillati</taxon>
        <taxon>Actinomycetota</taxon>
        <taxon>Actinomycetes</taxon>
        <taxon>Streptosporangiales</taxon>
        <taxon>Thermomonosporaceae</taxon>
        <taxon>Actinomadura</taxon>
    </lineage>
</organism>
<dbReference type="InterPro" id="IPR013830">
    <property type="entry name" value="SGNH_hydro"/>
</dbReference>
<dbReference type="CDD" id="cd01836">
    <property type="entry name" value="FeeA_FeeB_like"/>
    <property type="match status" value="1"/>
</dbReference>
<name>A0ABN3PU17_9ACTN</name>
<feature type="domain" description="SGNH hydrolase-type esterase" evidence="1">
    <location>
        <begin position="62"/>
        <end position="237"/>
    </location>
</feature>
<dbReference type="InterPro" id="IPR051532">
    <property type="entry name" value="Ester_Hydrolysis_Enzymes"/>
</dbReference>
<dbReference type="Gene3D" id="3.40.50.1110">
    <property type="entry name" value="SGNH hydrolase"/>
    <property type="match status" value="1"/>
</dbReference>
<reference evidence="2 3" key="1">
    <citation type="journal article" date="2019" name="Int. J. Syst. Evol. Microbiol.">
        <title>The Global Catalogue of Microorganisms (GCM) 10K type strain sequencing project: providing services to taxonomists for standard genome sequencing and annotation.</title>
        <authorList>
            <consortium name="The Broad Institute Genomics Platform"/>
            <consortium name="The Broad Institute Genome Sequencing Center for Infectious Disease"/>
            <person name="Wu L."/>
            <person name="Ma J."/>
        </authorList>
    </citation>
    <scope>NUCLEOTIDE SEQUENCE [LARGE SCALE GENOMIC DNA]</scope>
    <source>
        <strain evidence="2 3">JCM 6833</strain>
    </source>
</reference>
<proteinExistence type="predicted"/>
<evidence type="ECO:0000313" key="3">
    <source>
        <dbReference type="Proteomes" id="UP001501509"/>
    </source>
</evidence>
<protein>
    <submittedName>
        <fullName evidence="2">SGNH/GDSL hydrolase family protein</fullName>
    </submittedName>
</protein>
<evidence type="ECO:0000259" key="1">
    <source>
        <dbReference type="Pfam" id="PF13472"/>
    </source>
</evidence>
<accession>A0ABN3PU17</accession>
<keyword evidence="3" id="KW-1185">Reference proteome</keyword>
<dbReference type="PANTHER" id="PTHR30383:SF24">
    <property type="entry name" value="THIOESTERASE 1_PROTEASE 1_LYSOPHOSPHOLIPASE L1"/>
    <property type="match status" value="1"/>
</dbReference>
<dbReference type="RefSeq" id="WP_344542510.1">
    <property type="nucleotide sequence ID" value="NZ_BAAATD010000004.1"/>
</dbReference>
<dbReference type="EMBL" id="BAAATD010000004">
    <property type="protein sequence ID" value="GAA2600476.1"/>
    <property type="molecule type" value="Genomic_DNA"/>
</dbReference>
<dbReference type="Proteomes" id="UP001501509">
    <property type="component" value="Unassembled WGS sequence"/>
</dbReference>
<dbReference type="SUPFAM" id="SSF52266">
    <property type="entry name" value="SGNH hydrolase"/>
    <property type="match status" value="1"/>
</dbReference>
<dbReference type="Pfam" id="PF13472">
    <property type="entry name" value="Lipase_GDSL_2"/>
    <property type="match status" value="1"/>
</dbReference>
<dbReference type="GO" id="GO:0016787">
    <property type="term" value="F:hydrolase activity"/>
    <property type="evidence" value="ECO:0007669"/>
    <property type="project" value="UniProtKB-KW"/>
</dbReference>
<sequence>MKRPLSFAHITRITQSTMFLPLAPVLLVQARRTARNTPRLDPATGAETGVTTGTEPAFRLLVIGESTAAGVGATAHAEALPGFLADALRRHLRRSVAWSVTGKNGATVRRVITDLVPTSNGSAPDLVVVTVGINDLIRRRPLKRWAADLAELLTALRARYRHAAVLVAGMPPVHRFPAIPQPLRMVLGAQARAMDRIMREVAHEHGAVHVPMDEAMARDRRLFASDGFHPSPAGYRVWAHDLALAISSPAAYAPWPPRPVHPARSAL</sequence>
<comment type="caution">
    <text evidence="2">The sequence shown here is derived from an EMBL/GenBank/DDBJ whole genome shotgun (WGS) entry which is preliminary data.</text>
</comment>
<evidence type="ECO:0000313" key="2">
    <source>
        <dbReference type="EMBL" id="GAA2600476.1"/>
    </source>
</evidence>